<feature type="domain" description="Thioredoxin-like fold" evidence="7">
    <location>
        <begin position="48"/>
        <end position="209"/>
    </location>
</feature>
<evidence type="ECO:0000313" key="9">
    <source>
        <dbReference type="Proteomes" id="UP000622707"/>
    </source>
</evidence>
<evidence type="ECO:0000256" key="1">
    <source>
        <dbReference type="ARBA" id="ARBA00005791"/>
    </source>
</evidence>
<evidence type="ECO:0000259" key="7">
    <source>
        <dbReference type="Pfam" id="PF13462"/>
    </source>
</evidence>
<accession>A0ABS1JL61</accession>
<comment type="similarity">
    <text evidence="1">Belongs to the thioredoxin family. DsbA subfamily.</text>
</comment>
<evidence type="ECO:0000256" key="5">
    <source>
        <dbReference type="ARBA" id="ARBA00023284"/>
    </source>
</evidence>
<proteinExistence type="inferred from homology"/>
<evidence type="ECO:0000256" key="3">
    <source>
        <dbReference type="ARBA" id="ARBA00023002"/>
    </source>
</evidence>
<dbReference type="RefSeq" id="WP_201688229.1">
    <property type="nucleotide sequence ID" value="NZ_JAEQND010000004.1"/>
</dbReference>
<dbReference type="Pfam" id="PF13462">
    <property type="entry name" value="Thioredoxin_4"/>
    <property type="match status" value="1"/>
</dbReference>
<dbReference type="SUPFAM" id="SSF52833">
    <property type="entry name" value="Thioredoxin-like"/>
    <property type="match status" value="1"/>
</dbReference>
<dbReference type="PANTHER" id="PTHR13887:SF14">
    <property type="entry name" value="DISULFIDE BOND FORMATION PROTEIN D"/>
    <property type="match status" value="1"/>
</dbReference>
<keyword evidence="3" id="KW-0560">Oxidoreductase</keyword>
<reference evidence="8 9" key="1">
    <citation type="journal article" date="2017" name="Int. J. Syst. Evol. Microbiol.">
        <title>Ramlibacter alkalitolerans sp. nov., alkali-tolerant bacterium isolated from soil of ginseng.</title>
        <authorList>
            <person name="Lee D.H."/>
            <person name="Cha C.J."/>
        </authorList>
    </citation>
    <scope>NUCLEOTIDE SEQUENCE [LARGE SCALE GENOMIC DNA]</scope>
    <source>
        <strain evidence="8 9">KACC 19305</strain>
    </source>
</reference>
<organism evidence="8 9">
    <name type="scientific">Ramlibacter alkalitolerans</name>
    <dbReference type="NCBI Taxonomy" id="2039631"/>
    <lineage>
        <taxon>Bacteria</taxon>
        <taxon>Pseudomonadati</taxon>
        <taxon>Pseudomonadota</taxon>
        <taxon>Betaproteobacteria</taxon>
        <taxon>Burkholderiales</taxon>
        <taxon>Comamonadaceae</taxon>
        <taxon>Ramlibacter</taxon>
    </lineage>
</organism>
<dbReference type="PANTHER" id="PTHR13887">
    <property type="entry name" value="GLUTATHIONE S-TRANSFERASE KAPPA"/>
    <property type="match status" value="1"/>
</dbReference>
<dbReference type="InterPro" id="IPR012336">
    <property type="entry name" value="Thioredoxin-like_fold"/>
</dbReference>
<evidence type="ECO:0000256" key="2">
    <source>
        <dbReference type="ARBA" id="ARBA00022729"/>
    </source>
</evidence>
<sequence length="220" mass="24303">MKRRTLFISGAVALGAVAAGAWQFGGNSSATDAAAAQLRREALVRMHSPALGRAEAPVQLVEFFDPACETCAQFYPLVKKMAAAHREEIRLVLRYAPFHPGSDQVVKALEASRRQGKFWQALEALLESQPQWVIQHRAQPDLIWQPLARAGLDVERLKVDMQSPEVARIVAQDVADSNTLNVSATPEYFVNGRPLPSFGYDQLRTLVDEELAIAERRKAG</sequence>
<gene>
    <name evidence="8" type="ORF">JI746_07660</name>
</gene>
<dbReference type="Proteomes" id="UP000622707">
    <property type="component" value="Unassembled WGS sequence"/>
</dbReference>
<name>A0ABS1JL61_9BURK</name>
<keyword evidence="9" id="KW-1185">Reference proteome</keyword>
<feature type="chain" id="PRO_5045442145" evidence="6">
    <location>
        <begin position="22"/>
        <end position="220"/>
    </location>
</feature>
<keyword evidence="4" id="KW-1015">Disulfide bond</keyword>
<dbReference type="Gene3D" id="3.40.30.10">
    <property type="entry name" value="Glutaredoxin"/>
    <property type="match status" value="1"/>
</dbReference>
<keyword evidence="5" id="KW-0676">Redox-active center</keyword>
<dbReference type="EMBL" id="JAEQND010000004">
    <property type="protein sequence ID" value="MBL0424979.1"/>
    <property type="molecule type" value="Genomic_DNA"/>
</dbReference>
<evidence type="ECO:0000313" key="8">
    <source>
        <dbReference type="EMBL" id="MBL0424979.1"/>
    </source>
</evidence>
<comment type="caution">
    <text evidence="8">The sequence shown here is derived from an EMBL/GenBank/DDBJ whole genome shotgun (WGS) entry which is preliminary data.</text>
</comment>
<dbReference type="InterPro" id="IPR036249">
    <property type="entry name" value="Thioredoxin-like_sf"/>
</dbReference>
<protein>
    <submittedName>
        <fullName evidence="8">Thioredoxin domain-containing protein</fullName>
    </submittedName>
</protein>
<evidence type="ECO:0000256" key="4">
    <source>
        <dbReference type="ARBA" id="ARBA00023157"/>
    </source>
</evidence>
<keyword evidence="2 6" id="KW-0732">Signal</keyword>
<feature type="signal peptide" evidence="6">
    <location>
        <begin position="1"/>
        <end position="21"/>
    </location>
</feature>
<evidence type="ECO:0000256" key="6">
    <source>
        <dbReference type="SAM" id="SignalP"/>
    </source>
</evidence>